<accession>A0A2Z6PII5</accession>
<dbReference type="AlphaFoldDB" id="A0A2Z6PII5"/>
<proteinExistence type="predicted"/>
<dbReference type="EMBL" id="DF974734">
    <property type="protein sequence ID" value="GAU50302.1"/>
    <property type="molecule type" value="Genomic_DNA"/>
</dbReference>
<dbReference type="PANTHER" id="PTHR47723">
    <property type="entry name" value="OS05G0353850 PROTEIN"/>
    <property type="match status" value="1"/>
</dbReference>
<protein>
    <recommendedName>
        <fullName evidence="3">RNase H type-1 domain-containing protein</fullName>
    </recommendedName>
</protein>
<dbReference type="PANTHER" id="PTHR47723:SF19">
    <property type="entry name" value="POLYNUCLEOTIDYL TRANSFERASE, RIBONUCLEASE H-LIKE SUPERFAMILY PROTEIN"/>
    <property type="match status" value="1"/>
</dbReference>
<evidence type="ECO:0000313" key="1">
    <source>
        <dbReference type="EMBL" id="GAU50302.1"/>
    </source>
</evidence>
<organism evidence="1 2">
    <name type="scientific">Trifolium subterraneum</name>
    <name type="common">Subterranean clover</name>
    <dbReference type="NCBI Taxonomy" id="3900"/>
    <lineage>
        <taxon>Eukaryota</taxon>
        <taxon>Viridiplantae</taxon>
        <taxon>Streptophyta</taxon>
        <taxon>Embryophyta</taxon>
        <taxon>Tracheophyta</taxon>
        <taxon>Spermatophyta</taxon>
        <taxon>Magnoliopsida</taxon>
        <taxon>eudicotyledons</taxon>
        <taxon>Gunneridae</taxon>
        <taxon>Pentapetalae</taxon>
        <taxon>rosids</taxon>
        <taxon>fabids</taxon>
        <taxon>Fabales</taxon>
        <taxon>Fabaceae</taxon>
        <taxon>Papilionoideae</taxon>
        <taxon>50 kb inversion clade</taxon>
        <taxon>NPAAA clade</taxon>
        <taxon>Hologalegina</taxon>
        <taxon>IRL clade</taxon>
        <taxon>Trifolieae</taxon>
        <taxon>Trifolium</taxon>
    </lineage>
</organism>
<name>A0A2Z6PII5_TRISU</name>
<reference evidence="2" key="1">
    <citation type="journal article" date="2017" name="Front. Plant Sci.">
        <title>Climate Clever Clovers: New Paradigm to Reduce the Environmental Footprint of Ruminants by Breeding Low Methanogenic Forages Utilizing Haplotype Variation.</title>
        <authorList>
            <person name="Kaur P."/>
            <person name="Appels R."/>
            <person name="Bayer P.E."/>
            <person name="Keeble-Gagnere G."/>
            <person name="Wang J."/>
            <person name="Hirakawa H."/>
            <person name="Shirasawa K."/>
            <person name="Vercoe P."/>
            <person name="Stefanova K."/>
            <person name="Durmic Z."/>
            <person name="Nichols P."/>
            <person name="Revell C."/>
            <person name="Isobe S.N."/>
            <person name="Edwards D."/>
            <person name="Erskine W."/>
        </authorList>
    </citation>
    <scope>NUCLEOTIDE SEQUENCE [LARGE SCALE GENOMIC DNA]</scope>
    <source>
        <strain evidence="2">cv. Daliak</strain>
    </source>
</reference>
<dbReference type="Proteomes" id="UP000242715">
    <property type="component" value="Unassembled WGS sequence"/>
</dbReference>
<gene>
    <name evidence="1" type="ORF">TSUD_409180</name>
</gene>
<keyword evidence="2" id="KW-1185">Reference proteome</keyword>
<evidence type="ECO:0000313" key="2">
    <source>
        <dbReference type="Proteomes" id="UP000242715"/>
    </source>
</evidence>
<sequence length="151" mass="16373">MARGCNIASMFSMCRSTYDYKQCARFNNKLTHWKSAISWISSNVTLAGNNTRSCSTGSIWEFSILKNFNVTIHPPKAPVIKEIVWQPPIANWVKCNLDGASNLTSSSYGGIFGNSDVDLLGCFAENTGLGPAFSAELTGALRAIEIAANNN</sequence>
<evidence type="ECO:0008006" key="3">
    <source>
        <dbReference type="Google" id="ProtNLM"/>
    </source>
</evidence>
<dbReference type="InterPro" id="IPR053151">
    <property type="entry name" value="RNase_H-like"/>
</dbReference>